<comment type="caution">
    <text evidence="1">The sequence shown here is derived from an EMBL/GenBank/DDBJ whole genome shotgun (WGS) entry which is preliminary data.</text>
</comment>
<dbReference type="GO" id="GO:0030286">
    <property type="term" value="C:dynein complex"/>
    <property type="evidence" value="ECO:0007669"/>
    <property type="project" value="InterPro"/>
</dbReference>
<proteinExistence type="predicted"/>
<dbReference type="GO" id="GO:0051959">
    <property type="term" value="F:dynein light intermediate chain binding"/>
    <property type="evidence" value="ECO:0007669"/>
    <property type="project" value="InterPro"/>
</dbReference>
<dbReference type="InterPro" id="IPR026983">
    <property type="entry name" value="DHC"/>
</dbReference>
<dbReference type="Proteomes" id="UP001432322">
    <property type="component" value="Unassembled WGS sequence"/>
</dbReference>
<keyword evidence="2" id="KW-1185">Reference proteome</keyword>
<accession>A0AAV5WEJ3</accession>
<feature type="non-terminal residue" evidence="1">
    <location>
        <position position="136"/>
    </location>
</feature>
<evidence type="ECO:0000313" key="1">
    <source>
        <dbReference type="EMBL" id="GMT29050.1"/>
    </source>
</evidence>
<gene>
    <name evidence="1" type="ORF">PFISCL1PPCAC_20347</name>
</gene>
<sequence>LETLRRSLNSSTFNIVSRSLFKVDRLMFSLNYLRAIQPNLFADNEWGFFCGNLIDGNEQATSGVSIAWLDDESKIAAAKLQRSLPTLYRTLQLDDQGTWSEYAKSTDAEKQVPKSVEAKITPFQKVLAVQATRPDR</sequence>
<evidence type="ECO:0000313" key="2">
    <source>
        <dbReference type="Proteomes" id="UP001432322"/>
    </source>
</evidence>
<dbReference type="AlphaFoldDB" id="A0AAV5WEJ3"/>
<dbReference type="GO" id="GO:0045505">
    <property type="term" value="F:dynein intermediate chain binding"/>
    <property type="evidence" value="ECO:0007669"/>
    <property type="project" value="InterPro"/>
</dbReference>
<dbReference type="PANTHER" id="PTHR45703">
    <property type="entry name" value="DYNEIN HEAVY CHAIN"/>
    <property type="match status" value="1"/>
</dbReference>
<organism evidence="1 2">
    <name type="scientific">Pristionchus fissidentatus</name>
    <dbReference type="NCBI Taxonomy" id="1538716"/>
    <lineage>
        <taxon>Eukaryota</taxon>
        <taxon>Metazoa</taxon>
        <taxon>Ecdysozoa</taxon>
        <taxon>Nematoda</taxon>
        <taxon>Chromadorea</taxon>
        <taxon>Rhabditida</taxon>
        <taxon>Rhabditina</taxon>
        <taxon>Diplogasteromorpha</taxon>
        <taxon>Diplogasteroidea</taxon>
        <taxon>Neodiplogasteridae</taxon>
        <taxon>Pristionchus</taxon>
    </lineage>
</organism>
<protein>
    <submittedName>
        <fullName evidence="1">Uncharacterized protein</fullName>
    </submittedName>
</protein>
<name>A0AAV5WEJ3_9BILA</name>
<reference evidence="1" key="1">
    <citation type="submission" date="2023-10" db="EMBL/GenBank/DDBJ databases">
        <title>Genome assembly of Pristionchus species.</title>
        <authorList>
            <person name="Yoshida K."/>
            <person name="Sommer R.J."/>
        </authorList>
    </citation>
    <scope>NUCLEOTIDE SEQUENCE</scope>
    <source>
        <strain evidence="1">RS5133</strain>
    </source>
</reference>
<feature type="non-terminal residue" evidence="1">
    <location>
        <position position="1"/>
    </location>
</feature>
<dbReference type="EMBL" id="BTSY01000005">
    <property type="protein sequence ID" value="GMT29050.1"/>
    <property type="molecule type" value="Genomic_DNA"/>
</dbReference>
<dbReference type="PANTHER" id="PTHR45703:SF22">
    <property type="entry name" value="DYNEIN CYTOPLASMIC 2 HEAVY CHAIN 1"/>
    <property type="match status" value="1"/>
</dbReference>
<dbReference type="GO" id="GO:0007018">
    <property type="term" value="P:microtubule-based movement"/>
    <property type="evidence" value="ECO:0007669"/>
    <property type="project" value="InterPro"/>
</dbReference>